<keyword evidence="2" id="KW-1133">Transmembrane helix</keyword>
<keyword evidence="4" id="KW-1185">Reference proteome</keyword>
<evidence type="ECO:0000256" key="1">
    <source>
        <dbReference type="SAM" id="MobiDB-lite"/>
    </source>
</evidence>
<evidence type="ECO:0000313" key="3">
    <source>
        <dbReference type="EMBL" id="GAA0529157.1"/>
    </source>
</evidence>
<keyword evidence="2" id="KW-0472">Membrane</keyword>
<feature type="region of interest" description="Disordered" evidence="1">
    <location>
        <begin position="1"/>
        <end position="162"/>
    </location>
</feature>
<feature type="compositionally biased region" description="Polar residues" evidence="1">
    <location>
        <begin position="26"/>
        <end position="48"/>
    </location>
</feature>
<comment type="caution">
    <text evidence="3">The sequence shown here is derived from an EMBL/GenBank/DDBJ whole genome shotgun (WGS) entry which is preliminary data.</text>
</comment>
<gene>
    <name evidence="3" type="ORF">GCM10009533_30530</name>
</gene>
<dbReference type="Proteomes" id="UP001500729">
    <property type="component" value="Unassembled WGS sequence"/>
</dbReference>
<reference evidence="3 4" key="1">
    <citation type="journal article" date="2019" name="Int. J. Syst. Evol. Microbiol.">
        <title>The Global Catalogue of Microorganisms (GCM) 10K type strain sequencing project: providing services to taxonomists for standard genome sequencing and annotation.</title>
        <authorList>
            <consortium name="The Broad Institute Genomics Platform"/>
            <consortium name="The Broad Institute Genome Sequencing Center for Infectious Disease"/>
            <person name="Wu L."/>
            <person name="Ma J."/>
        </authorList>
    </citation>
    <scope>NUCLEOTIDE SEQUENCE [LARGE SCALE GENOMIC DNA]</scope>
    <source>
        <strain evidence="3 4">JCM 10303</strain>
    </source>
</reference>
<accession>A0ABN1CY32</accession>
<feature type="transmembrane region" description="Helical" evidence="2">
    <location>
        <begin position="229"/>
        <end position="250"/>
    </location>
</feature>
<feature type="compositionally biased region" description="Low complexity" evidence="1">
    <location>
        <begin position="331"/>
        <end position="375"/>
    </location>
</feature>
<name>A0ABN1CY32_SACER</name>
<feature type="transmembrane region" description="Helical" evidence="2">
    <location>
        <begin position="257"/>
        <end position="277"/>
    </location>
</feature>
<feature type="compositionally biased region" description="Low complexity" evidence="1">
    <location>
        <begin position="136"/>
        <end position="157"/>
    </location>
</feature>
<feature type="transmembrane region" description="Helical" evidence="2">
    <location>
        <begin position="283"/>
        <end position="302"/>
    </location>
</feature>
<sequence>MTSPQPPEGGQQPQGSGQQPGGADQNPESTQMISSRMDPQQGEQSGADATQVVRPAQQPAAQQPPSDSTQVVPPSMQPPQPMYEQPGLAGQQQAQQPAFGQQPAAPQSQPGGFPAQPGTPGGGFQAPQATPQSGFGAPAPQAGYGQAPYGQSPYGQQQGQGQGSKGLAMTAGIIAIVIGGLGTIGYLVSTLMLGGLSAQYEQAERAKESLGEMGADIPLPELPPIGYLYFSYIVSLLAAVALLVGGVLILKRNKIAPLLVVGAAGVWGVLSLLNIFVVGSYAIFGAIVGIIFAIALGVLAMLPGTRDYVAGAGAAPAVAGGYGQQAGFGQPQQQYGQQGAYGQPQQQYGQPQQFGQPGQQQPYGQPGQPGGYQQPGQPPQW</sequence>
<organism evidence="3 4">
    <name type="scientific">Saccharopolyspora erythraea</name>
    <name type="common">Streptomyces erythraeus</name>
    <dbReference type="NCBI Taxonomy" id="1836"/>
    <lineage>
        <taxon>Bacteria</taxon>
        <taxon>Bacillati</taxon>
        <taxon>Actinomycetota</taxon>
        <taxon>Actinomycetes</taxon>
        <taxon>Pseudonocardiales</taxon>
        <taxon>Pseudonocardiaceae</taxon>
        <taxon>Saccharopolyspora</taxon>
    </lineage>
</organism>
<feature type="compositionally biased region" description="Low complexity" evidence="1">
    <location>
        <begin position="8"/>
        <end position="17"/>
    </location>
</feature>
<keyword evidence="2" id="KW-0812">Transmembrane</keyword>
<evidence type="ECO:0000313" key="4">
    <source>
        <dbReference type="Proteomes" id="UP001500729"/>
    </source>
</evidence>
<evidence type="ECO:0000256" key="2">
    <source>
        <dbReference type="SAM" id="Phobius"/>
    </source>
</evidence>
<feature type="compositionally biased region" description="Low complexity" evidence="1">
    <location>
        <begin position="82"/>
        <end position="118"/>
    </location>
</feature>
<feature type="region of interest" description="Disordered" evidence="1">
    <location>
        <begin position="331"/>
        <end position="381"/>
    </location>
</feature>
<feature type="compositionally biased region" description="Low complexity" evidence="1">
    <location>
        <begin position="55"/>
        <end position="74"/>
    </location>
</feature>
<dbReference type="RefSeq" id="WP_009944147.1">
    <property type="nucleotide sequence ID" value="NZ_BAAAGS010000017.1"/>
</dbReference>
<protein>
    <submittedName>
        <fullName evidence="3">Uncharacterized protein</fullName>
    </submittedName>
</protein>
<feature type="transmembrane region" description="Helical" evidence="2">
    <location>
        <begin position="167"/>
        <end position="188"/>
    </location>
</feature>
<dbReference type="EMBL" id="BAAAGS010000017">
    <property type="protein sequence ID" value="GAA0529157.1"/>
    <property type="molecule type" value="Genomic_DNA"/>
</dbReference>
<proteinExistence type="predicted"/>